<dbReference type="RefSeq" id="WP_041965644.1">
    <property type="nucleotide sequence ID" value="NZ_BASE01000042.1"/>
</dbReference>
<dbReference type="PANTHER" id="PTHR34796">
    <property type="entry name" value="EXPRESSED PROTEIN"/>
    <property type="match status" value="1"/>
</dbReference>
<dbReference type="AlphaFoldDB" id="A0A0A8X1F2"/>
<dbReference type="EMBL" id="BASE01000042">
    <property type="protein sequence ID" value="GAM13820.1"/>
    <property type="molecule type" value="Genomic_DNA"/>
</dbReference>
<reference evidence="1 2" key="1">
    <citation type="submission" date="2013-06" db="EMBL/GenBank/DDBJ databases">
        <title>Whole genome shotgun sequence of Bacillus selenatarsenatis SF-1.</title>
        <authorList>
            <person name="Kuroda M."/>
            <person name="Sei K."/>
            <person name="Yamashita M."/>
            <person name="Ike M."/>
        </authorList>
    </citation>
    <scope>NUCLEOTIDE SEQUENCE [LARGE SCALE GENOMIC DNA]</scope>
    <source>
        <strain evidence="1 2">SF-1</strain>
    </source>
</reference>
<dbReference type="STRING" id="1321606.SAMD00020551_1967"/>
<dbReference type="OrthoDB" id="165483at2"/>
<protein>
    <submittedName>
        <fullName evidence="1">DUF309 domain-containing protein</fullName>
    </submittedName>
</protein>
<accession>A0A0A8X1F2</accession>
<comment type="caution">
    <text evidence="1">The sequence shown here is derived from an EMBL/GenBank/DDBJ whole genome shotgun (WGS) entry which is preliminary data.</text>
</comment>
<dbReference type="PANTHER" id="PTHR34796:SF1">
    <property type="entry name" value="EXPRESSED PROTEIN"/>
    <property type="match status" value="1"/>
</dbReference>
<evidence type="ECO:0000313" key="2">
    <source>
        <dbReference type="Proteomes" id="UP000031014"/>
    </source>
</evidence>
<dbReference type="Gene3D" id="1.10.3450.10">
    <property type="entry name" value="TTHA0068-like"/>
    <property type="match status" value="1"/>
</dbReference>
<dbReference type="SUPFAM" id="SSF140663">
    <property type="entry name" value="TTHA0068-like"/>
    <property type="match status" value="1"/>
</dbReference>
<sequence length="176" mass="20601">MTKYPTSYIQYLVHFHGDRDYFECHEILEEYWKATDAGNKKSIWVALILLAVSNYHHRRNNFPGAIRTLTKAAEIFSDTKEATARLGIDPELLTETLSKRKHNLLNNVPYTSFNLPLCDTELKRLCYDECKHNGFTWGTSSNLQNPDLVHRHSTRDRSDVISDRRMALEERKSREK</sequence>
<proteinExistence type="predicted"/>
<dbReference type="Proteomes" id="UP000031014">
    <property type="component" value="Unassembled WGS sequence"/>
</dbReference>
<gene>
    <name evidence="1" type="ORF">SAMD00020551_1967</name>
</gene>
<dbReference type="InterPro" id="IPR005500">
    <property type="entry name" value="DUF309"/>
</dbReference>
<keyword evidence="2" id="KW-1185">Reference proteome</keyword>
<dbReference type="Pfam" id="PF03745">
    <property type="entry name" value="DUF309"/>
    <property type="match status" value="1"/>
</dbReference>
<evidence type="ECO:0000313" key="1">
    <source>
        <dbReference type="EMBL" id="GAM13820.1"/>
    </source>
</evidence>
<dbReference type="InterPro" id="IPR023203">
    <property type="entry name" value="TTHA0068_sf"/>
</dbReference>
<name>A0A0A8X1F2_MESS1</name>
<organism evidence="1 2">
    <name type="scientific">Mesobacillus selenatarsenatis (strain DSM 18680 / JCM 14380 / FERM P-15431 / SF-1)</name>
    <dbReference type="NCBI Taxonomy" id="1321606"/>
    <lineage>
        <taxon>Bacteria</taxon>
        <taxon>Bacillati</taxon>
        <taxon>Bacillota</taxon>
        <taxon>Bacilli</taxon>
        <taxon>Bacillales</taxon>
        <taxon>Bacillaceae</taxon>
        <taxon>Mesobacillus</taxon>
    </lineage>
</organism>